<sequence>MQKNSRILLLLFIAFYSTATLAAKGDYPLFSLPELNGGKKIELSKLRGKVVYIDFWASWCGPCRQSMPKFNVLYNKLPRSSFEILAINLDESKADAQQFLKDYPVGYKVLYDTTGTTPKQFGVKVMPTGYLLDRFGMVRYVHQGFRSGDDQVLMKHIKKLLLE</sequence>
<dbReference type="Pfam" id="PF08534">
    <property type="entry name" value="Redoxin"/>
    <property type="match status" value="1"/>
</dbReference>
<accession>A0A3B1A7E8</accession>
<dbReference type="InterPro" id="IPR013766">
    <property type="entry name" value="Thioredoxin_domain"/>
</dbReference>
<dbReference type="PROSITE" id="PS51352">
    <property type="entry name" value="THIOREDOXIN_2"/>
    <property type="match status" value="1"/>
</dbReference>
<proteinExistence type="predicted"/>
<dbReference type="Gene3D" id="3.40.30.10">
    <property type="entry name" value="Glutaredoxin"/>
    <property type="match status" value="1"/>
</dbReference>
<dbReference type="GO" id="GO:0016491">
    <property type="term" value="F:oxidoreductase activity"/>
    <property type="evidence" value="ECO:0007669"/>
    <property type="project" value="InterPro"/>
</dbReference>
<name>A0A3B1A7E8_9ZZZZ</name>
<feature type="domain" description="Thioredoxin" evidence="1">
    <location>
        <begin position="21"/>
        <end position="162"/>
    </location>
</feature>
<evidence type="ECO:0000259" key="1">
    <source>
        <dbReference type="PROSITE" id="PS51352"/>
    </source>
</evidence>
<dbReference type="SUPFAM" id="SSF52833">
    <property type="entry name" value="Thioredoxin-like"/>
    <property type="match status" value="1"/>
</dbReference>
<organism evidence="2">
    <name type="scientific">hydrothermal vent metagenome</name>
    <dbReference type="NCBI Taxonomy" id="652676"/>
    <lineage>
        <taxon>unclassified sequences</taxon>
        <taxon>metagenomes</taxon>
        <taxon>ecological metagenomes</taxon>
    </lineage>
</organism>
<reference evidence="2" key="1">
    <citation type="submission" date="2018-06" db="EMBL/GenBank/DDBJ databases">
        <authorList>
            <person name="Zhirakovskaya E."/>
        </authorList>
    </citation>
    <scope>NUCLEOTIDE SEQUENCE</scope>
</reference>
<evidence type="ECO:0000313" key="2">
    <source>
        <dbReference type="EMBL" id="VAW94139.1"/>
    </source>
</evidence>
<dbReference type="InterPro" id="IPR036249">
    <property type="entry name" value="Thioredoxin-like_sf"/>
</dbReference>
<dbReference type="InterPro" id="IPR013740">
    <property type="entry name" value="Redoxin"/>
</dbReference>
<dbReference type="CDD" id="cd02966">
    <property type="entry name" value="TlpA_like_family"/>
    <property type="match status" value="1"/>
</dbReference>
<dbReference type="AlphaFoldDB" id="A0A3B1A7E8"/>
<dbReference type="PANTHER" id="PTHR42852:SF18">
    <property type="entry name" value="CHROMOSOME UNDETERMINED SCAFFOLD_47, WHOLE GENOME SHOTGUN SEQUENCE"/>
    <property type="match status" value="1"/>
</dbReference>
<dbReference type="PANTHER" id="PTHR42852">
    <property type="entry name" value="THIOL:DISULFIDE INTERCHANGE PROTEIN DSBE"/>
    <property type="match status" value="1"/>
</dbReference>
<dbReference type="InterPro" id="IPR050553">
    <property type="entry name" value="Thioredoxin_ResA/DsbE_sf"/>
</dbReference>
<gene>
    <name evidence="2" type="ORF">MNBD_GAMMA23-2183</name>
</gene>
<protein>
    <submittedName>
        <fullName evidence="2">Thioredoxin family protein</fullName>
    </submittedName>
</protein>
<dbReference type="EMBL" id="UOFT01000036">
    <property type="protein sequence ID" value="VAW94139.1"/>
    <property type="molecule type" value="Genomic_DNA"/>
</dbReference>